<protein>
    <recommendedName>
        <fullName evidence="6 7">6-phosphogluconolactonase</fullName>
        <shortName evidence="7">6PGL</shortName>
        <ecNumber evidence="5 7">3.1.1.31</ecNumber>
    </recommendedName>
</protein>
<reference evidence="10" key="1">
    <citation type="journal article" date="2019" name="Int. J. Syst. Evol. Microbiol.">
        <title>The Global Catalogue of Microorganisms (GCM) 10K type strain sequencing project: providing services to taxonomists for standard genome sequencing and annotation.</title>
        <authorList>
            <consortium name="The Broad Institute Genomics Platform"/>
            <consortium name="The Broad Institute Genome Sequencing Center for Infectious Disease"/>
            <person name="Wu L."/>
            <person name="Ma J."/>
        </authorList>
    </citation>
    <scope>NUCLEOTIDE SEQUENCE [LARGE SCALE GENOMIC DNA]</scope>
    <source>
        <strain evidence="10">CCUG 55585</strain>
    </source>
</reference>
<evidence type="ECO:0000256" key="4">
    <source>
        <dbReference type="ARBA" id="ARBA00010662"/>
    </source>
</evidence>
<evidence type="ECO:0000259" key="8">
    <source>
        <dbReference type="Pfam" id="PF01182"/>
    </source>
</evidence>
<evidence type="ECO:0000256" key="2">
    <source>
        <dbReference type="ARBA" id="ARBA00002681"/>
    </source>
</evidence>
<dbReference type="SUPFAM" id="SSF100950">
    <property type="entry name" value="NagB/RpiA/CoA transferase-like"/>
    <property type="match status" value="1"/>
</dbReference>
<evidence type="ECO:0000256" key="6">
    <source>
        <dbReference type="ARBA" id="ARBA00020337"/>
    </source>
</evidence>
<sequence length="259" mass="28016">MHAQAELYTLPVRHLRDRHDRRDPAMAVIEHAYEDSAVLAEAVAARLRQACASALAHRGHALLCLAGGRTPFPAYRQLAASEGIDWEDIAIVPGDDRCVPWDHAASNVASLRNAFAEAQGVRIGALTTPDGDPGASLQHARTMLSRHADTFDAVVLGMGEDAHTASLFPGARGLPAALSPASREDAFLIHPEPLPPEAPYPRITLGLARLLRTRSIHLIVTGPRKREVLREAMAANDPLRHPVAAVLRAARDVHVHWSP</sequence>
<evidence type="ECO:0000256" key="7">
    <source>
        <dbReference type="RuleBase" id="RU365095"/>
    </source>
</evidence>
<dbReference type="PANTHER" id="PTHR11054">
    <property type="entry name" value="6-PHOSPHOGLUCONOLACTONASE"/>
    <property type="match status" value="1"/>
</dbReference>
<comment type="function">
    <text evidence="2 7">Hydrolysis of 6-phosphogluconolactone to 6-phosphogluconate.</text>
</comment>
<comment type="pathway">
    <text evidence="3 7">Carbohydrate degradation; pentose phosphate pathway; D-ribulose 5-phosphate from D-glucose 6-phosphate (oxidative stage): step 2/3.</text>
</comment>
<keyword evidence="10" id="KW-1185">Reference proteome</keyword>
<organism evidence="9 10">
    <name type="scientific">Lysobacter brunescens</name>
    <dbReference type="NCBI Taxonomy" id="262323"/>
    <lineage>
        <taxon>Bacteria</taxon>
        <taxon>Pseudomonadati</taxon>
        <taxon>Pseudomonadota</taxon>
        <taxon>Gammaproteobacteria</taxon>
        <taxon>Lysobacterales</taxon>
        <taxon>Lysobacteraceae</taxon>
        <taxon>Lysobacter</taxon>
    </lineage>
</organism>
<keyword evidence="7 9" id="KW-0378">Hydrolase</keyword>
<dbReference type="InterPro" id="IPR037171">
    <property type="entry name" value="NagB/RpiA_transferase-like"/>
</dbReference>
<dbReference type="PANTHER" id="PTHR11054:SF0">
    <property type="entry name" value="6-PHOSPHOGLUCONOLACTONASE"/>
    <property type="match status" value="1"/>
</dbReference>
<evidence type="ECO:0000256" key="3">
    <source>
        <dbReference type="ARBA" id="ARBA00004961"/>
    </source>
</evidence>
<evidence type="ECO:0000256" key="5">
    <source>
        <dbReference type="ARBA" id="ARBA00013198"/>
    </source>
</evidence>
<dbReference type="RefSeq" id="WP_386822252.1">
    <property type="nucleotide sequence ID" value="NZ_JBHTIF010000001.1"/>
</dbReference>
<dbReference type="NCBIfam" id="TIGR01198">
    <property type="entry name" value="pgl"/>
    <property type="match status" value="1"/>
</dbReference>
<gene>
    <name evidence="7 9" type="primary">pgl</name>
    <name evidence="9" type="ORF">ACFQ0E_03205</name>
</gene>
<dbReference type="EC" id="3.1.1.31" evidence="5 7"/>
<dbReference type="Proteomes" id="UP001597110">
    <property type="component" value="Unassembled WGS sequence"/>
</dbReference>
<accession>A0ABW2Y7S7</accession>
<dbReference type="InterPro" id="IPR006148">
    <property type="entry name" value="Glc/Gal-6P_isomerase"/>
</dbReference>
<dbReference type="InterPro" id="IPR039104">
    <property type="entry name" value="6PGL"/>
</dbReference>
<proteinExistence type="inferred from homology"/>
<evidence type="ECO:0000313" key="9">
    <source>
        <dbReference type="EMBL" id="MFD0724600.1"/>
    </source>
</evidence>
<dbReference type="Gene3D" id="3.40.50.1360">
    <property type="match status" value="1"/>
</dbReference>
<dbReference type="InterPro" id="IPR005900">
    <property type="entry name" value="6-phosphogluconolactonase_DevB"/>
</dbReference>
<dbReference type="GO" id="GO:0017057">
    <property type="term" value="F:6-phosphogluconolactonase activity"/>
    <property type="evidence" value="ECO:0007669"/>
    <property type="project" value="UniProtKB-EC"/>
</dbReference>
<evidence type="ECO:0000313" key="10">
    <source>
        <dbReference type="Proteomes" id="UP001597110"/>
    </source>
</evidence>
<name>A0ABW2Y7S7_9GAMM</name>
<comment type="similarity">
    <text evidence="4 7">Belongs to the glucosamine/galactosamine-6-phosphate isomerase family. 6-phosphogluconolactonase subfamily.</text>
</comment>
<dbReference type="Pfam" id="PF01182">
    <property type="entry name" value="Glucosamine_iso"/>
    <property type="match status" value="1"/>
</dbReference>
<evidence type="ECO:0000256" key="1">
    <source>
        <dbReference type="ARBA" id="ARBA00000832"/>
    </source>
</evidence>
<dbReference type="CDD" id="cd01400">
    <property type="entry name" value="6PGL"/>
    <property type="match status" value="1"/>
</dbReference>
<dbReference type="EMBL" id="JBHTIF010000001">
    <property type="protein sequence ID" value="MFD0724600.1"/>
    <property type="molecule type" value="Genomic_DNA"/>
</dbReference>
<comment type="caution">
    <text evidence="9">The sequence shown here is derived from an EMBL/GenBank/DDBJ whole genome shotgun (WGS) entry which is preliminary data.</text>
</comment>
<comment type="catalytic activity">
    <reaction evidence="1 7">
        <text>6-phospho-D-glucono-1,5-lactone + H2O = 6-phospho-D-gluconate + H(+)</text>
        <dbReference type="Rhea" id="RHEA:12556"/>
        <dbReference type="ChEBI" id="CHEBI:15377"/>
        <dbReference type="ChEBI" id="CHEBI:15378"/>
        <dbReference type="ChEBI" id="CHEBI:57955"/>
        <dbReference type="ChEBI" id="CHEBI:58759"/>
        <dbReference type="EC" id="3.1.1.31"/>
    </reaction>
</comment>
<feature type="domain" description="Glucosamine/galactosamine-6-phosphate isomerase" evidence="8">
    <location>
        <begin position="35"/>
        <end position="251"/>
    </location>
</feature>